<dbReference type="EMBL" id="UYYG01001180">
    <property type="protein sequence ID" value="VDN59373.1"/>
    <property type="molecule type" value="Genomic_DNA"/>
</dbReference>
<dbReference type="STRING" id="318479.A0A3P7Q6L2"/>
<dbReference type="Gene3D" id="3.30.160.60">
    <property type="entry name" value="Classic Zinc Finger"/>
    <property type="match status" value="1"/>
</dbReference>
<feature type="domain" description="C2H2-type" evidence="1">
    <location>
        <begin position="36"/>
        <end position="60"/>
    </location>
</feature>
<dbReference type="AlphaFoldDB" id="A0A3P7Q6L2"/>
<evidence type="ECO:0000313" key="2">
    <source>
        <dbReference type="EMBL" id="VDN59373.1"/>
    </source>
</evidence>
<keyword evidence="3" id="KW-1185">Reference proteome</keyword>
<dbReference type="SMART" id="SM00355">
    <property type="entry name" value="ZnF_C2H2"/>
    <property type="match status" value="2"/>
</dbReference>
<sequence length="214" mass="24965">MRSKKIFSARKTEIFGNILFFSVMNIFSPAQTLGKYPCKKCDRRDFDTIRELSEHEIRAHGAVIPCPHCSRDRSSVQKLVDHLQRRHGTSRLVCHYCKESFSSRIETAKSSIIDDYRAHIYKECLKEKMYKHERLTGRSGAIAQRGRGRCPHGPPVKCKNFPSCPGDKCYYFHGFCRHDLNCTKKDCPFDHTNRPRTCLSCLRDLRVCFCLLYY</sequence>
<organism evidence="2 3">
    <name type="scientific">Dracunculus medinensis</name>
    <name type="common">Guinea worm</name>
    <dbReference type="NCBI Taxonomy" id="318479"/>
    <lineage>
        <taxon>Eukaryota</taxon>
        <taxon>Metazoa</taxon>
        <taxon>Ecdysozoa</taxon>
        <taxon>Nematoda</taxon>
        <taxon>Chromadorea</taxon>
        <taxon>Rhabditida</taxon>
        <taxon>Spirurina</taxon>
        <taxon>Dracunculoidea</taxon>
        <taxon>Dracunculidae</taxon>
        <taxon>Dracunculus</taxon>
    </lineage>
</organism>
<evidence type="ECO:0000259" key="1">
    <source>
        <dbReference type="SMART" id="SM00355"/>
    </source>
</evidence>
<dbReference type="OrthoDB" id="5589010at2759"/>
<feature type="domain" description="C2H2-type" evidence="1">
    <location>
        <begin position="64"/>
        <end position="87"/>
    </location>
</feature>
<dbReference type="Proteomes" id="UP000274756">
    <property type="component" value="Unassembled WGS sequence"/>
</dbReference>
<reference evidence="2 3" key="1">
    <citation type="submission" date="2018-11" db="EMBL/GenBank/DDBJ databases">
        <authorList>
            <consortium name="Pathogen Informatics"/>
        </authorList>
    </citation>
    <scope>NUCLEOTIDE SEQUENCE [LARGE SCALE GENOMIC DNA]</scope>
</reference>
<evidence type="ECO:0000313" key="3">
    <source>
        <dbReference type="Proteomes" id="UP000274756"/>
    </source>
</evidence>
<dbReference type="InterPro" id="IPR013087">
    <property type="entry name" value="Znf_C2H2_type"/>
</dbReference>
<name>A0A3P7Q6L2_DRAME</name>
<accession>A0A3P7Q6L2</accession>
<protein>
    <recommendedName>
        <fullName evidence="1">C2H2-type domain-containing protein</fullName>
    </recommendedName>
</protein>
<proteinExistence type="predicted"/>
<gene>
    <name evidence="2" type="ORF">DME_LOCUS9346</name>
</gene>